<protein>
    <recommendedName>
        <fullName evidence="12">SBP-type domain-containing protein</fullName>
    </recommendedName>
</protein>
<dbReference type="GO" id="GO:0008270">
    <property type="term" value="F:zinc ion binding"/>
    <property type="evidence" value="ECO:0007669"/>
    <property type="project" value="UniProtKB-KW"/>
</dbReference>
<evidence type="ECO:0000256" key="8">
    <source>
        <dbReference type="ARBA" id="ARBA00023242"/>
    </source>
</evidence>
<feature type="compositionally biased region" description="Low complexity" evidence="11">
    <location>
        <begin position="240"/>
        <end position="252"/>
    </location>
</feature>
<proteinExistence type="predicted"/>
<dbReference type="Proteomes" id="UP000249390">
    <property type="component" value="Unassembled WGS sequence"/>
</dbReference>
<comment type="subcellular location">
    <subcellularLocation>
        <location evidence="1">Nucleus</location>
    </subcellularLocation>
</comment>
<comment type="function">
    <text evidence="9">Probable transcriptional factor. Binds to the promoter of the SQUAMOSA gene.</text>
</comment>
<dbReference type="EMBL" id="NQVE01000209">
    <property type="protein sequence ID" value="RAL38645.1"/>
    <property type="molecule type" value="Genomic_DNA"/>
</dbReference>
<evidence type="ECO:0000259" key="12">
    <source>
        <dbReference type="PROSITE" id="PS51141"/>
    </source>
</evidence>
<keyword evidence="2" id="KW-0479">Metal-binding</keyword>
<evidence type="ECO:0000256" key="4">
    <source>
        <dbReference type="ARBA" id="ARBA00022833"/>
    </source>
</evidence>
<dbReference type="SUPFAM" id="SSF103612">
    <property type="entry name" value="SBT domain"/>
    <property type="match status" value="1"/>
</dbReference>
<dbReference type="GO" id="GO:0005634">
    <property type="term" value="C:nucleus"/>
    <property type="evidence" value="ECO:0007669"/>
    <property type="project" value="UniProtKB-SubCell"/>
</dbReference>
<evidence type="ECO:0000313" key="14">
    <source>
        <dbReference type="Proteomes" id="UP000249390"/>
    </source>
</evidence>
<evidence type="ECO:0000256" key="9">
    <source>
        <dbReference type="ARBA" id="ARBA00056472"/>
    </source>
</evidence>
<keyword evidence="14" id="KW-1185">Reference proteome</keyword>
<keyword evidence="3 10" id="KW-0863">Zinc-finger</keyword>
<keyword evidence="6" id="KW-0238">DNA-binding</keyword>
<feature type="domain" description="SBP-type" evidence="12">
    <location>
        <begin position="271"/>
        <end position="348"/>
    </location>
</feature>
<organism evidence="13 14">
    <name type="scientific">Cuscuta australis</name>
    <dbReference type="NCBI Taxonomy" id="267555"/>
    <lineage>
        <taxon>Eukaryota</taxon>
        <taxon>Viridiplantae</taxon>
        <taxon>Streptophyta</taxon>
        <taxon>Embryophyta</taxon>
        <taxon>Tracheophyta</taxon>
        <taxon>Spermatophyta</taxon>
        <taxon>Magnoliopsida</taxon>
        <taxon>eudicotyledons</taxon>
        <taxon>Gunneridae</taxon>
        <taxon>Pentapetalae</taxon>
        <taxon>asterids</taxon>
        <taxon>lamiids</taxon>
        <taxon>Solanales</taxon>
        <taxon>Convolvulaceae</taxon>
        <taxon>Cuscuteae</taxon>
        <taxon>Cuscuta</taxon>
        <taxon>Cuscuta subgen. Grammica</taxon>
        <taxon>Cuscuta sect. Cleistogrammica</taxon>
    </lineage>
</organism>
<dbReference type="AlphaFoldDB" id="A0A328CYV7"/>
<accession>A0A328CYV7</accession>
<dbReference type="PANTHER" id="PTHR31251:SF169">
    <property type="entry name" value="SQUAMOSA PROMOTER-BINDING-LIKE PROTEIN 8"/>
    <property type="match status" value="1"/>
</dbReference>
<reference evidence="13 14" key="1">
    <citation type="submission" date="2018-06" db="EMBL/GenBank/DDBJ databases">
        <title>The Genome of Cuscuta australis (Dodder) Provides Insight into the Evolution of Plant Parasitism.</title>
        <authorList>
            <person name="Liu H."/>
        </authorList>
    </citation>
    <scope>NUCLEOTIDE SEQUENCE [LARGE SCALE GENOMIC DNA]</scope>
    <source>
        <strain evidence="14">cv. Yunnan</strain>
        <tissue evidence="13">Vines</tissue>
    </source>
</reference>
<dbReference type="InterPro" id="IPR044817">
    <property type="entry name" value="SBP-like"/>
</dbReference>
<evidence type="ECO:0000256" key="7">
    <source>
        <dbReference type="ARBA" id="ARBA00023163"/>
    </source>
</evidence>
<dbReference type="InterPro" id="IPR004333">
    <property type="entry name" value="SBP_dom"/>
</dbReference>
<dbReference type="FunFam" id="4.10.1100.10:FF:000001">
    <property type="entry name" value="Squamosa promoter-binding-like protein 14"/>
    <property type="match status" value="1"/>
</dbReference>
<dbReference type="PROSITE" id="PS51141">
    <property type="entry name" value="ZF_SBP"/>
    <property type="match status" value="1"/>
</dbReference>
<dbReference type="Pfam" id="PF03110">
    <property type="entry name" value="SBP"/>
    <property type="match status" value="1"/>
</dbReference>
<gene>
    <name evidence="13" type="ORF">DM860_002623</name>
</gene>
<evidence type="ECO:0000256" key="5">
    <source>
        <dbReference type="ARBA" id="ARBA00023015"/>
    </source>
</evidence>
<dbReference type="InterPro" id="IPR036893">
    <property type="entry name" value="SBP_sf"/>
</dbReference>
<evidence type="ECO:0000313" key="13">
    <source>
        <dbReference type="EMBL" id="RAL38645.1"/>
    </source>
</evidence>
<name>A0A328CYV7_9ASTE</name>
<sequence length="552" mass="62734">MAIETDLGPQSQPRMGMMMMNWRSSWSLVKTMAEATCHVSLFEILFHYTPNNTHPITPLPRISCRNIIFTPFFSLWVFVLSVYSSKKFVKLSLLHPFEITLGSHELKFISLDQRMAFGIEEHCNGNVFFFWAKRDQRLKEKKETTMEMEWNCESLVMLRSKPGEVPKNLLQWGDAESFNGVYVGRQEDSTLKGKKMMHCSEGEEGEKEKYVNSHPTIDTTVGSVEPLMGLRLGKRTYFENNNSSHHSSSSSHVIPGLSKRAKPSSSRAGQVYRCQVDGCNLDLSSAKSYHQKHRVCNNHSKSPCVLVNGLQLRFCQQCSRFHSLSEFDEMKRSCRRRLSNHNARRRNPRQQCDPTPSLYDDEQQMSFVQNKGQLVPSKTASWESQSSKHTVGNELTSELEKSSLIRQLYLPNGSANSAEVFNLGAKGSSSLLPSHIPAEFCALSLLSSTYTGGVTFDPKFISSSSSNDNIVCANQSGFPETMLHDNNIPHQLIPFASTEYWQWQQAAPNLHAHHHHHHHHHAFVVPNADLFPDIQWFKAPCDPTDFYLSAFK</sequence>
<evidence type="ECO:0000256" key="1">
    <source>
        <dbReference type="ARBA" id="ARBA00004123"/>
    </source>
</evidence>
<comment type="caution">
    <text evidence="13">The sequence shown here is derived from an EMBL/GenBank/DDBJ whole genome shotgun (WGS) entry which is preliminary data.</text>
</comment>
<evidence type="ECO:0000256" key="6">
    <source>
        <dbReference type="ARBA" id="ARBA00023125"/>
    </source>
</evidence>
<evidence type="ECO:0000256" key="2">
    <source>
        <dbReference type="ARBA" id="ARBA00022723"/>
    </source>
</evidence>
<dbReference type="Gene3D" id="4.10.1100.10">
    <property type="entry name" value="Transcription factor, SBP-box domain"/>
    <property type="match status" value="1"/>
</dbReference>
<keyword evidence="8" id="KW-0539">Nucleus</keyword>
<feature type="region of interest" description="Disordered" evidence="11">
    <location>
        <begin position="239"/>
        <end position="265"/>
    </location>
</feature>
<dbReference type="PANTHER" id="PTHR31251">
    <property type="entry name" value="SQUAMOSA PROMOTER-BINDING-LIKE PROTEIN 4"/>
    <property type="match status" value="1"/>
</dbReference>
<keyword evidence="5" id="KW-0805">Transcription regulation</keyword>
<evidence type="ECO:0000256" key="10">
    <source>
        <dbReference type="PROSITE-ProRule" id="PRU00470"/>
    </source>
</evidence>
<keyword evidence="4" id="KW-0862">Zinc</keyword>
<dbReference type="GO" id="GO:0003677">
    <property type="term" value="F:DNA binding"/>
    <property type="evidence" value="ECO:0007669"/>
    <property type="project" value="UniProtKB-KW"/>
</dbReference>
<keyword evidence="7" id="KW-0804">Transcription</keyword>
<evidence type="ECO:0000256" key="3">
    <source>
        <dbReference type="ARBA" id="ARBA00022771"/>
    </source>
</evidence>
<evidence type="ECO:0000256" key="11">
    <source>
        <dbReference type="SAM" id="MobiDB-lite"/>
    </source>
</evidence>